<dbReference type="Proteomes" id="UP000625711">
    <property type="component" value="Unassembled WGS sequence"/>
</dbReference>
<sequence length="142" mass="16413">MDKKEFRVRIKYCLLKGNNTVEAKTCLDAEFRDIVPGKSTIKDWYAKFRRGKMGTEDAWRLDAVTDQYGRETMPPPAGATDAAVDARTMNYFSRSPVRLHVNWSEKKWRSPSLPRFDTRGRIIRVVRSGRLRQIPDNIGYGS</sequence>
<protein>
    <recommendedName>
        <fullName evidence="3">Mos1 transposase HTH domain-containing protein</fullName>
    </recommendedName>
</protein>
<organism evidence="1 2">
    <name type="scientific">Rhynchophorus ferrugineus</name>
    <name type="common">Red palm weevil</name>
    <name type="synonym">Curculio ferrugineus</name>
    <dbReference type="NCBI Taxonomy" id="354439"/>
    <lineage>
        <taxon>Eukaryota</taxon>
        <taxon>Metazoa</taxon>
        <taxon>Ecdysozoa</taxon>
        <taxon>Arthropoda</taxon>
        <taxon>Hexapoda</taxon>
        <taxon>Insecta</taxon>
        <taxon>Pterygota</taxon>
        <taxon>Neoptera</taxon>
        <taxon>Endopterygota</taxon>
        <taxon>Coleoptera</taxon>
        <taxon>Polyphaga</taxon>
        <taxon>Cucujiformia</taxon>
        <taxon>Curculionidae</taxon>
        <taxon>Dryophthorinae</taxon>
        <taxon>Rhynchophorus</taxon>
    </lineage>
</organism>
<gene>
    <name evidence="1" type="ORF">GWI33_023194</name>
</gene>
<keyword evidence="2" id="KW-1185">Reference proteome</keyword>
<evidence type="ECO:0000313" key="1">
    <source>
        <dbReference type="EMBL" id="KAF7283699.1"/>
    </source>
</evidence>
<proteinExistence type="predicted"/>
<evidence type="ECO:0000313" key="2">
    <source>
        <dbReference type="Proteomes" id="UP000625711"/>
    </source>
</evidence>
<comment type="caution">
    <text evidence="1">The sequence shown here is derived from an EMBL/GenBank/DDBJ whole genome shotgun (WGS) entry which is preliminary data.</text>
</comment>
<name>A0A834IPB5_RHYFE</name>
<dbReference type="EMBL" id="JAACXV010000091">
    <property type="protein sequence ID" value="KAF7283699.1"/>
    <property type="molecule type" value="Genomic_DNA"/>
</dbReference>
<dbReference type="AlphaFoldDB" id="A0A834IPB5"/>
<dbReference type="Gene3D" id="1.10.10.1450">
    <property type="match status" value="1"/>
</dbReference>
<evidence type="ECO:0008006" key="3">
    <source>
        <dbReference type="Google" id="ProtNLM"/>
    </source>
</evidence>
<accession>A0A834IPB5</accession>
<dbReference type="OrthoDB" id="616263at2759"/>
<reference evidence="1" key="1">
    <citation type="submission" date="2020-08" db="EMBL/GenBank/DDBJ databases">
        <title>Genome sequencing and assembly of the red palm weevil Rhynchophorus ferrugineus.</title>
        <authorList>
            <person name="Dias G.B."/>
            <person name="Bergman C.M."/>
            <person name="Manee M."/>
        </authorList>
    </citation>
    <scope>NUCLEOTIDE SEQUENCE</scope>
    <source>
        <strain evidence="1">AA-2017</strain>
        <tissue evidence="1">Whole larva</tissue>
    </source>
</reference>